<reference evidence="1 2" key="1">
    <citation type="submission" date="2022-04" db="EMBL/GenBank/DDBJ databases">
        <title>Leucobacter sp. isolated from rhizosphere of garlic.</title>
        <authorList>
            <person name="Won M."/>
            <person name="Lee C.-M."/>
            <person name="Woen H.-Y."/>
            <person name="Kwon S.-W."/>
        </authorList>
    </citation>
    <scope>NUCLEOTIDE SEQUENCE [LARGE SCALE GENOMIC DNA]</scope>
    <source>
        <strain evidence="1 2">H21R-40</strain>
    </source>
</reference>
<protein>
    <submittedName>
        <fullName evidence="1">Uncharacterized protein</fullName>
    </submittedName>
</protein>
<evidence type="ECO:0000313" key="1">
    <source>
        <dbReference type="EMBL" id="UOQ58591.1"/>
    </source>
</evidence>
<accession>A0ABY4FQN6</accession>
<keyword evidence="2" id="KW-1185">Reference proteome</keyword>
<sequence length="92" mass="10009">MPLSAYASNSLGQFAADQFGTPTVTSLPDGRFTIEFDVYLGETTAWECIEIRREGDEILISDRNDGPVGIPTKFIGIVLECLATLAPEQLKS</sequence>
<proteinExistence type="predicted"/>
<dbReference type="EMBL" id="CP095045">
    <property type="protein sequence ID" value="UOQ58591.1"/>
    <property type="molecule type" value="Genomic_DNA"/>
</dbReference>
<dbReference type="Proteomes" id="UP000831786">
    <property type="component" value="Chromosome"/>
</dbReference>
<organism evidence="1 2">
    <name type="scientific">Leucobacter allii</name>
    <dbReference type="NCBI Taxonomy" id="2932247"/>
    <lineage>
        <taxon>Bacteria</taxon>
        <taxon>Bacillati</taxon>
        <taxon>Actinomycetota</taxon>
        <taxon>Actinomycetes</taxon>
        <taxon>Micrococcales</taxon>
        <taxon>Microbacteriaceae</taxon>
        <taxon>Leucobacter</taxon>
    </lineage>
</organism>
<gene>
    <name evidence="1" type="ORF">MUN78_07135</name>
</gene>
<evidence type="ECO:0000313" key="2">
    <source>
        <dbReference type="Proteomes" id="UP000831786"/>
    </source>
</evidence>
<name>A0ABY4FQN6_9MICO</name>
<dbReference type="RefSeq" id="WP_244729658.1">
    <property type="nucleotide sequence ID" value="NZ_CP095045.1"/>
</dbReference>